<dbReference type="CDD" id="cd13870">
    <property type="entry name" value="CuRO_2_CopA_like_1"/>
    <property type="match status" value="1"/>
</dbReference>
<dbReference type="Pfam" id="PF00394">
    <property type="entry name" value="Cu-oxidase"/>
    <property type="match status" value="1"/>
</dbReference>
<organism evidence="7 8">
    <name type="scientific">Actinacidiphila oryziradicis</name>
    <dbReference type="NCBI Taxonomy" id="2571141"/>
    <lineage>
        <taxon>Bacteria</taxon>
        <taxon>Bacillati</taxon>
        <taxon>Actinomycetota</taxon>
        <taxon>Actinomycetes</taxon>
        <taxon>Kitasatosporales</taxon>
        <taxon>Streptomycetaceae</taxon>
        <taxon>Actinacidiphila</taxon>
    </lineage>
</organism>
<keyword evidence="3" id="KW-0186">Copper</keyword>
<dbReference type="RefSeq" id="WP_136725017.1">
    <property type="nucleotide sequence ID" value="NZ_SUMC01000016.1"/>
</dbReference>
<keyword evidence="1" id="KW-0479">Metal-binding</keyword>
<dbReference type="PROSITE" id="PS00080">
    <property type="entry name" value="MULTICOPPER_OXIDASE2"/>
    <property type="match status" value="1"/>
</dbReference>
<dbReference type="InterPro" id="IPR006311">
    <property type="entry name" value="TAT_signal"/>
</dbReference>
<name>A0A4U0SPS5_9ACTN</name>
<dbReference type="CDD" id="cd13861">
    <property type="entry name" value="CuRO_1_CumA_like"/>
    <property type="match status" value="1"/>
</dbReference>
<evidence type="ECO:0000313" key="7">
    <source>
        <dbReference type="EMBL" id="TKA10201.1"/>
    </source>
</evidence>
<dbReference type="PROSITE" id="PS51257">
    <property type="entry name" value="PROKAR_LIPOPROTEIN"/>
    <property type="match status" value="1"/>
</dbReference>
<evidence type="ECO:0000256" key="2">
    <source>
        <dbReference type="ARBA" id="ARBA00023002"/>
    </source>
</evidence>
<dbReference type="PANTHER" id="PTHR11709:SF394">
    <property type="entry name" value="FI03373P-RELATED"/>
    <property type="match status" value="1"/>
</dbReference>
<sequence>MPTHTRRAVLAFTGAATLAACGTKQRTDAAVAPSPGHYVSPHGPEVATTERKRFTNGDVYKTRLTATVGPVELGGGRTVDTWTYNGDLPGPLIRLKAGDTFAARFANHLPETTSAHWHGINNRNDMDGVPGLTQPPIESGDGFDFRFAVSRPGTYWFHPHTGVQLDRGLYGPLIVDDPREPLSYDREWIVMLDDWVDGVGGSTAETVMGELMGKPAHPSRLLHKGHTPSLRGVPGHVKYPLYLVNGRASDDPSVFRAQPGDRIRIRIINAGSDTAFRVALGGHKMTVTHTDGAPVRHARTDCLLIGMAERYDVLVTAGDGVFPLTAVAEGKGASGLAILRTSSGERPTAAARPAELSRTLMLPARLRADDSVRLPGAARPDRTLRFDLTGNMRRFDWAFNNQPYEPGRRHAIRAGERVRLTFRNHTHMWHPIHLHGHTFELTGGGPRKDTMIILPGQNISVDFKANNPGLWMLHCHNVYHSEAGMMTVLGYLR</sequence>
<evidence type="ECO:0000256" key="1">
    <source>
        <dbReference type="ARBA" id="ARBA00022723"/>
    </source>
</evidence>
<protein>
    <submittedName>
        <fullName evidence="7">Multicopper oxidase family protein</fullName>
    </submittedName>
</protein>
<dbReference type="AlphaFoldDB" id="A0A4U0SPS5"/>
<dbReference type="PANTHER" id="PTHR11709">
    <property type="entry name" value="MULTI-COPPER OXIDASE"/>
    <property type="match status" value="1"/>
</dbReference>
<dbReference type="InterPro" id="IPR011707">
    <property type="entry name" value="Cu-oxidase-like_N"/>
</dbReference>
<gene>
    <name evidence="7" type="ORF">FCI23_18550</name>
</gene>
<evidence type="ECO:0000259" key="5">
    <source>
        <dbReference type="Pfam" id="PF07731"/>
    </source>
</evidence>
<evidence type="ECO:0000313" key="8">
    <source>
        <dbReference type="Proteomes" id="UP000305778"/>
    </source>
</evidence>
<dbReference type="Proteomes" id="UP000305778">
    <property type="component" value="Unassembled WGS sequence"/>
</dbReference>
<dbReference type="InterPro" id="IPR008972">
    <property type="entry name" value="Cupredoxin"/>
</dbReference>
<accession>A0A4U0SPS5</accession>
<feature type="domain" description="Plastocyanin-like" evidence="4">
    <location>
        <begin position="218"/>
        <end position="341"/>
    </location>
</feature>
<dbReference type="Gene3D" id="2.60.40.420">
    <property type="entry name" value="Cupredoxins - blue copper proteins"/>
    <property type="match status" value="3"/>
</dbReference>
<dbReference type="CDD" id="cd13896">
    <property type="entry name" value="CuRO_3_CopA"/>
    <property type="match status" value="1"/>
</dbReference>
<dbReference type="Pfam" id="PF07732">
    <property type="entry name" value="Cu-oxidase_3"/>
    <property type="match status" value="1"/>
</dbReference>
<dbReference type="InterPro" id="IPR034279">
    <property type="entry name" value="CuRO_3_CopA"/>
</dbReference>
<reference evidence="7 8" key="1">
    <citation type="submission" date="2019-04" db="EMBL/GenBank/DDBJ databases">
        <title>Streptomyces oryziradicis sp. nov., a novel actinomycete isolated from rhizosphere soil of rice (Oryza sativa L.).</title>
        <authorList>
            <person name="Li C."/>
        </authorList>
    </citation>
    <scope>NUCLEOTIDE SEQUENCE [LARGE SCALE GENOMIC DNA]</scope>
    <source>
        <strain evidence="7 8">NEAU-C40</strain>
    </source>
</reference>
<feature type="domain" description="Plastocyanin-like" evidence="6">
    <location>
        <begin position="69"/>
        <end position="179"/>
    </location>
</feature>
<proteinExistence type="predicted"/>
<dbReference type="OrthoDB" id="345021at2"/>
<feature type="domain" description="Plastocyanin-like" evidence="5">
    <location>
        <begin position="380"/>
        <end position="489"/>
    </location>
</feature>
<dbReference type="InterPro" id="IPR001117">
    <property type="entry name" value="Cu-oxidase_2nd"/>
</dbReference>
<evidence type="ECO:0000256" key="3">
    <source>
        <dbReference type="ARBA" id="ARBA00023008"/>
    </source>
</evidence>
<dbReference type="GO" id="GO:0005507">
    <property type="term" value="F:copper ion binding"/>
    <property type="evidence" value="ECO:0007669"/>
    <property type="project" value="InterPro"/>
</dbReference>
<keyword evidence="2" id="KW-0560">Oxidoreductase</keyword>
<dbReference type="InterPro" id="IPR002355">
    <property type="entry name" value="Cu_oxidase_Cu_BS"/>
</dbReference>
<keyword evidence="8" id="KW-1185">Reference proteome</keyword>
<dbReference type="InterPro" id="IPR011706">
    <property type="entry name" value="Cu-oxidase_C"/>
</dbReference>
<dbReference type="GO" id="GO:0016491">
    <property type="term" value="F:oxidoreductase activity"/>
    <property type="evidence" value="ECO:0007669"/>
    <property type="project" value="UniProtKB-KW"/>
</dbReference>
<dbReference type="Pfam" id="PF07731">
    <property type="entry name" value="Cu-oxidase_2"/>
    <property type="match status" value="1"/>
</dbReference>
<dbReference type="InterPro" id="IPR045087">
    <property type="entry name" value="Cu-oxidase_fam"/>
</dbReference>
<evidence type="ECO:0000259" key="4">
    <source>
        <dbReference type="Pfam" id="PF00394"/>
    </source>
</evidence>
<dbReference type="PROSITE" id="PS51318">
    <property type="entry name" value="TAT"/>
    <property type="match status" value="1"/>
</dbReference>
<dbReference type="EMBL" id="SUMC01000016">
    <property type="protein sequence ID" value="TKA10201.1"/>
    <property type="molecule type" value="Genomic_DNA"/>
</dbReference>
<comment type="caution">
    <text evidence="7">The sequence shown here is derived from an EMBL/GenBank/DDBJ whole genome shotgun (WGS) entry which is preliminary data.</text>
</comment>
<dbReference type="SUPFAM" id="SSF49503">
    <property type="entry name" value="Cupredoxins"/>
    <property type="match status" value="3"/>
</dbReference>
<evidence type="ECO:0000259" key="6">
    <source>
        <dbReference type="Pfam" id="PF07732"/>
    </source>
</evidence>